<comment type="caution">
    <text evidence="2">The sequence shown here is derived from an EMBL/GenBank/DDBJ whole genome shotgun (WGS) entry which is preliminary data.</text>
</comment>
<name>A0A2G8L0L0_STIJA</name>
<organism evidence="2 3">
    <name type="scientific">Stichopus japonicus</name>
    <name type="common">Sea cucumber</name>
    <dbReference type="NCBI Taxonomy" id="307972"/>
    <lineage>
        <taxon>Eukaryota</taxon>
        <taxon>Metazoa</taxon>
        <taxon>Echinodermata</taxon>
        <taxon>Eleutherozoa</taxon>
        <taxon>Echinozoa</taxon>
        <taxon>Holothuroidea</taxon>
        <taxon>Aspidochirotacea</taxon>
        <taxon>Aspidochirotida</taxon>
        <taxon>Stichopodidae</taxon>
        <taxon>Apostichopus</taxon>
    </lineage>
</organism>
<gene>
    <name evidence="2" type="ORF">BSL78_09282</name>
</gene>
<evidence type="ECO:0000256" key="1">
    <source>
        <dbReference type="SAM" id="MobiDB-lite"/>
    </source>
</evidence>
<keyword evidence="3" id="KW-1185">Reference proteome</keyword>
<feature type="compositionally biased region" description="Polar residues" evidence="1">
    <location>
        <begin position="18"/>
        <end position="30"/>
    </location>
</feature>
<dbReference type="EMBL" id="MRZV01000273">
    <property type="protein sequence ID" value="PIK53788.1"/>
    <property type="molecule type" value="Genomic_DNA"/>
</dbReference>
<feature type="compositionally biased region" description="Low complexity" evidence="1">
    <location>
        <begin position="191"/>
        <end position="201"/>
    </location>
</feature>
<feature type="region of interest" description="Disordered" evidence="1">
    <location>
        <begin position="1"/>
        <end position="30"/>
    </location>
</feature>
<evidence type="ECO:0000313" key="2">
    <source>
        <dbReference type="EMBL" id="PIK53788.1"/>
    </source>
</evidence>
<evidence type="ECO:0008006" key="4">
    <source>
        <dbReference type="Google" id="ProtNLM"/>
    </source>
</evidence>
<sequence>MQVQSSSNYTHEPRDNQRAPSPTVTFSSTGLEKLNFPNSAAFFDRRKESRIVSTTLGEIHDRMRDNMQHSGQMPSSDLRLALDRKQLSPLRGSFTSELLNQEAIIYEREKMTRSLSEERRPVKERLGGKKDEFPDFRKEVDMLNQSDPLLTPKGRGYFEHDDREDSVRQQFATPFRGRPFRGFRGRGFPRGRGYSRGSFNSRGRSFRGSSYRGGIGRGLGRDRDRWAHDKFEDQDTTSYKKSKKVKEEKVRQIVYADSQKANTEQREIVVIVETIC</sequence>
<feature type="region of interest" description="Disordered" evidence="1">
    <location>
        <begin position="182"/>
        <end position="201"/>
    </location>
</feature>
<dbReference type="Proteomes" id="UP000230750">
    <property type="component" value="Unassembled WGS sequence"/>
</dbReference>
<protein>
    <recommendedName>
        <fullName evidence="4">Btz domain-containing protein</fullName>
    </recommendedName>
</protein>
<dbReference type="AlphaFoldDB" id="A0A2G8L0L0"/>
<dbReference type="OrthoDB" id="10587543at2759"/>
<proteinExistence type="predicted"/>
<dbReference type="STRING" id="307972.A0A2G8L0L0"/>
<reference evidence="2 3" key="1">
    <citation type="journal article" date="2017" name="PLoS Biol.">
        <title>The sea cucumber genome provides insights into morphological evolution and visceral regeneration.</title>
        <authorList>
            <person name="Zhang X."/>
            <person name="Sun L."/>
            <person name="Yuan J."/>
            <person name="Sun Y."/>
            <person name="Gao Y."/>
            <person name="Zhang L."/>
            <person name="Li S."/>
            <person name="Dai H."/>
            <person name="Hamel J.F."/>
            <person name="Liu C."/>
            <person name="Yu Y."/>
            <person name="Liu S."/>
            <person name="Lin W."/>
            <person name="Guo K."/>
            <person name="Jin S."/>
            <person name="Xu P."/>
            <person name="Storey K.B."/>
            <person name="Huan P."/>
            <person name="Zhang T."/>
            <person name="Zhou Y."/>
            <person name="Zhang J."/>
            <person name="Lin C."/>
            <person name="Li X."/>
            <person name="Xing L."/>
            <person name="Huo D."/>
            <person name="Sun M."/>
            <person name="Wang L."/>
            <person name="Mercier A."/>
            <person name="Li F."/>
            <person name="Yang H."/>
            <person name="Xiang J."/>
        </authorList>
    </citation>
    <scope>NUCLEOTIDE SEQUENCE [LARGE SCALE GENOMIC DNA]</scope>
    <source>
        <strain evidence="2">Shaxun</strain>
        <tissue evidence="2">Muscle</tissue>
    </source>
</reference>
<accession>A0A2G8L0L0</accession>
<feature type="compositionally biased region" description="Polar residues" evidence="1">
    <location>
        <begin position="1"/>
        <end position="10"/>
    </location>
</feature>
<evidence type="ECO:0000313" key="3">
    <source>
        <dbReference type="Proteomes" id="UP000230750"/>
    </source>
</evidence>